<dbReference type="eggNOG" id="ENOG5032Y5P">
    <property type="taxonomic scope" value="Bacteria"/>
</dbReference>
<dbReference type="SUPFAM" id="SSF90209">
    <property type="entry name" value="Ran binding protein zinc finger-like"/>
    <property type="match status" value="1"/>
</dbReference>
<keyword evidence="6" id="KW-1185">Reference proteome</keyword>
<evidence type="ECO:0000259" key="4">
    <source>
        <dbReference type="PROSITE" id="PS50199"/>
    </source>
</evidence>
<dbReference type="InterPro" id="IPR018551">
    <property type="entry name" value="DUF2007"/>
</dbReference>
<evidence type="ECO:0000313" key="6">
    <source>
        <dbReference type="Proteomes" id="UP000053586"/>
    </source>
</evidence>
<dbReference type="Proteomes" id="UP000053586">
    <property type="component" value="Unassembled WGS sequence"/>
</dbReference>
<reference evidence="5 6" key="2">
    <citation type="journal article" date="2017" name="Antonie Van Leeuwenhoek">
        <title>Rhizobium rhizosphaerae sp. nov., a novel species isolated from rice rhizosphere.</title>
        <authorList>
            <person name="Zhao J.J."/>
            <person name="Zhang J."/>
            <person name="Zhang R.J."/>
            <person name="Zhang C.W."/>
            <person name="Yin H.Q."/>
            <person name="Zhang X.X."/>
        </authorList>
    </citation>
    <scope>NUCLEOTIDE SEQUENCE [LARGE SCALE GENOMIC DNA]</scope>
    <source>
        <strain evidence="5 6">ACAM 611</strain>
    </source>
</reference>
<dbReference type="InterPro" id="IPR001876">
    <property type="entry name" value="Znf_RanBP2"/>
</dbReference>
<keyword evidence="2" id="KW-0863">Zinc-finger</keyword>
<feature type="domain" description="RanBP2-type" evidence="4">
    <location>
        <begin position="74"/>
        <end position="105"/>
    </location>
</feature>
<accession>H5TDI1</accession>
<evidence type="ECO:0000256" key="2">
    <source>
        <dbReference type="ARBA" id="ARBA00022771"/>
    </source>
</evidence>
<dbReference type="PROSITE" id="PS50199">
    <property type="entry name" value="ZF_RANBP2_2"/>
    <property type="match status" value="1"/>
</dbReference>
<gene>
    <name evidence="5" type="ORF">GPUN_2243</name>
</gene>
<evidence type="ECO:0000256" key="3">
    <source>
        <dbReference type="ARBA" id="ARBA00022833"/>
    </source>
</evidence>
<dbReference type="PROSITE" id="PS01358">
    <property type="entry name" value="ZF_RANBP2_1"/>
    <property type="match status" value="1"/>
</dbReference>
<sequence length="107" mass="12542">MEKFYTDYNQIKVREIKAMLDDADIPCFLKNEFIQGASGEIPPHETLPEIWLVDEQWRQRAQGLVDTLERELAKASQIEWQCSTCNEINEGQFMMCWQCQQEKPADA</sequence>
<dbReference type="RefSeq" id="WP_006006427.1">
    <property type="nucleotide sequence ID" value="NZ_BAET01000028.1"/>
</dbReference>
<comment type="caution">
    <text evidence="5">The sequence shown here is derived from an EMBL/GenBank/DDBJ whole genome shotgun (WGS) entry which is preliminary data.</text>
</comment>
<dbReference type="GO" id="GO:0008270">
    <property type="term" value="F:zinc ion binding"/>
    <property type="evidence" value="ECO:0007669"/>
    <property type="project" value="UniProtKB-KW"/>
</dbReference>
<organism evidence="5 6">
    <name type="scientific">Glaciecola punicea ACAM 611</name>
    <dbReference type="NCBI Taxonomy" id="1121923"/>
    <lineage>
        <taxon>Bacteria</taxon>
        <taxon>Pseudomonadati</taxon>
        <taxon>Pseudomonadota</taxon>
        <taxon>Gammaproteobacteria</taxon>
        <taxon>Alteromonadales</taxon>
        <taxon>Alteromonadaceae</taxon>
        <taxon>Glaciecola</taxon>
    </lineage>
</organism>
<name>H5TDI1_9ALTE</name>
<dbReference type="STRING" id="56804.BAE46_05065"/>
<dbReference type="EMBL" id="BAET01000028">
    <property type="protein sequence ID" value="GAB56358.1"/>
    <property type="molecule type" value="Genomic_DNA"/>
</dbReference>
<dbReference type="Pfam" id="PF09413">
    <property type="entry name" value="DUF2007"/>
    <property type="match status" value="1"/>
</dbReference>
<evidence type="ECO:0000256" key="1">
    <source>
        <dbReference type="ARBA" id="ARBA00022723"/>
    </source>
</evidence>
<protein>
    <recommendedName>
        <fullName evidence="4">RanBP2-type domain-containing protein</fullName>
    </recommendedName>
</protein>
<evidence type="ECO:0000313" key="5">
    <source>
        <dbReference type="EMBL" id="GAB56358.1"/>
    </source>
</evidence>
<dbReference type="InterPro" id="IPR036443">
    <property type="entry name" value="Znf_RanBP2_sf"/>
</dbReference>
<proteinExistence type="predicted"/>
<dbReference type="AlphaFoldDB" id="H5TDI1"/>
<keyword evidence="1" id="KW-0479">Metal-binding</keyword>
<keyword evidence="3" id="KW-0862">Zinc</keyword>
<reference evidence="5 6" key="1">
    <citation type="journal article" date="2012" name="J. Bacteriol.">
        <title>Genome sequence of proteorhodopsin-containing sea ice bacterium Glaciecola punicea ACAM 611T.</title>
        <authorList>
            <person name="Qin Q.-L."/>
            <person name="Xie B.-B."/>
            <person name="Shu Y.-L."/>
            <person name="Rong J.-C."/>
            <person name="Zhao D.-L."/>
            <person name="Zhang X.-Y."/>
            <person name="Chen X.-L."/>
            <person name="Zhou B.-C."/>
            <person name="Zhanga Y.-Z."/>
        </authorList>
    </citation>
    <scope>NUCLEOTIDE SEQUENCE [LARGE SCALE GENOMIC DNA]</scope>
    <source>
        <strain evidence="5 6">ACAM 611</strain>
    </source>
</reference>